<evidence type="ECO:0000259" key="3">
    <source>
        <dbReference type="PROSITE" id="PS50405"/>
    </source>
</evidence>
<dbReference type="SFLD" id="SFLDG00358">
    <property type="entry name" value="Main_(cytGST)"/>
    <property type="match status" value="1"/>
</dbReference>
<dbReference type="Pfam" id="PF00043">
    <property type="entry name" value="GST_C"/>
    <property type="match status" value="1"/>
</dbReference>
<dbReference type="CDD" id="cd03048">
    <property type="entry name" value="GST_N_Ure2p_like"/>
    <property type="match status" value="1"/>
</dbReference>
<dbReference type="Gene3D" id="1.20.1050.10">
    <property type="match status" value="1"/>
</dbReference>
<dbReference type="InterPro" id="IPR040079">
    <property type="entry name" value="Glutathione_S-Trfase"/>
</dbReference>
<dbReference type="PATRIC" id="fig|298794.3.peg.830"/>
<evidence type="ECO:0000259" key="2">
    <source>
        <dbReference type="PROSITE" id="PS50404"/>
    </source>
</evidence>
<dbReference type="SUPFAM" id="SSF47616">
    <property type="entry name" value="GST C-terminal domain-like"/>
    <property type="match status" value="1"/>
</dbReference>
<feature type="domain" description="GST N-terminal" evidence="2">
    <location>
        <begin position="1"/>
        <end position="87"/>
    </location>
</feature>
<dbReference type="FunFam" id="3.40.30.10:FF:000046">
    <property type="entry name" value="GSH-dependent disulfide bond oxidoreductase"/>
    <property type="match status" value="1"/>
</dbReference>
<dbReference type="PROSITE" id="PS50404">
    <property type="entry name" value="GST_NTER"/>
    <property type="match status" value="1"/>
</dbReference>
<organism evidence="4 5">
    <name type="scientific">Methylobacterium variabile</name>
    <dbReference type="NCBI Taxonomy" id="298794"/>
    <lineage>
        <taxon>Bacteria</taxon>
        <taxon>Pseudomonadati</taxon>
        <taxon>Pseudomonadota</taxon>
        <taxon>Alphaproteobacteria</taxon>
        <taxon>Hyphomicrobiales</taxon>
        <taxon>Methylobacteriaceae</taxon>
        <taxon>Methylobacterium</taxon>
    </lineage>
</organism>
<keyword evidence="5" id="KW-1185">Reference proteome</keyword>
<comment type="caution">
    <text evidence="4">The sequence shown here is derived from an EMBL/GenBank/DDBJ whole genome shotgun (WGS) entry which is preliminary data.</text>
</comment>
<sequence length="233" mass="26441">MIDLYYWTTPNGHKVTMFLEEAGLPYAIKPINIGKGEQFQPDFLKIAPNNRIPALVDHEPTGGGAPVSLFESGAILLYLAEKTGRFIPADVHGRAEVLQWLFWQMGGLGPMAGQNHHFVQYAPEKIPYAIDRYVNETNRLYGVLDRRLADRTFVAGEDYSIADMAIYPWIVPYERQRQNLENHPHLKRWFHAIAERPATKAAYAKAAEINQQPTMSEEAKKVMFGQTAANTQR</sequence>
<dbReference type="PROSITE" id="PS50405">
    <property type="entry name" value="GST_CTER"/>
    <property type="match status" value="1"/>
</dbReference>
<name>A0A0J6SMR5_9HYPH</name>
<dbReference type="PANTHER" id="PTHR44051">
    <property type="entry name" value="GLUTATHIONE S-TRANSFERASE-RELATED"/>
    <property type="match status" value="1"/>
</dbReference>
<dbReference type="InterPro" id="IPR036249">
    <property type="entry name" value="Thioredoxin-like_sf"/>
</dbReference>
<evidence type="ECO:0000313" key="4">
    <source>
        <dbReference type="EMBL" id="KMO34942.1"/>
    </source>
</evidence>
<protein>
    <submittedName>
        <fullName evidence="4">Glutathione S-transferase</fullName>
    </submittedName>
</protein>
<proteinExistence type="inferred from homology"/>
<dbReference type="SFLD" id="SFLDG01151">
    <property type="entry name" value="Main.2:_Nu-like"/>
    <property type="match status" value="1"/>
</dbReference>
<dbReference type="GO" id="GO:0016740">
    <property type="term" value="F:transferase activity"/>
    <property type="evidence" value="ECO:0007669"/>
    <property type="project" value="UniProtKB-KW"/>
</dbReference>
<evidence type="ECO:0000256" key="1">
    <source>
        <dbReference type="RuleBase" id="RU003494"/>
    </source>
</evidence>
<dbReference type="InterPro" id="IPR036282">
    <property type="entry name" value="Glutathione-S-Trfase_C_sf"/>
</dbReference>
<dbReference type="EMBL" id="LABY01000126">
    <property type="protein sequence ID" value="KMO34942.1"/>
    <property type="molecule type" value="Genomic_DNA"/>
</dbReference>
<dbReference type="OrthoDB" id="9803562at2"/>
<comment type="similarity">
    <text evidence="1">Belongs to the GST superfamily.</text>
</comment>
<dbReference type="Proteomes" id="UP000035955">
    <property type="component" value="Unassembled WGS sequence"/>
</dbReference>
<dbReference type="Pfam" id="PF02798">
    <property type="entry name" value="GST_N"/>
    <property type="match status" value="1"/>
</dbReference>
<dbReference type="InterPro" id="IPR004045">
    <property type="entry name" value="Glutathione_S-Trfase_N"/>
</dbReference>
<dbReference type="SFLD" id="SFLDS00019">
    <property type="entry name" value="Glutathione_Transferase_(cytos"/>
    <property type="match status" value="1"/>
</dbReference>
<gene>
    <name evidence="4" type="ORF">VQ02_18205</name>
</gene>
<reference evidence="4 5" key="1">
    <citation type="submission" date="2015-03" db="EMBL/GenBank/DDBJ databases">
        <title>Genome sequencing of Methylobacterium variabile DSM 16961.</title>
        <authorList>
            <person name="Chaudhry V."/>
            <person name="Patil P.B."/>
        </authorList>
    </citation>
    <scope>NUCLEOTIDE SEQUENCE [LARGE SCALE GENOMIC DNA]</scope>
    <source>
        <strain evidence="4 5">DSM 16961</strain>
    </source>
</reference>
<dbReference type="PANTHER" id="PTHR44051:SF19">
    <property type="entry name" value="DISULFIDE-BOND OXIDOREDUCTASE YFCG"/>
    <property type="match status" value="1"/>
</dbReference>
<feature type="domain" description="GST C-terminal" evidence="3">
    <location>
        <begin position="90"/>
        <end position="216"/>
    </location>
</feature>
<dbReference type="InterPro" id="IPR004046">
    <property type="entry name" value="GST_C"/>
</dbReference>
<dbReference type="SUPFAM" id="SSF52833">
    <property type="entry name" value="Thioredoxin-like"/>
    <property type="match status" value="1"/>
</dbReference>
<dbReference type="InterPro" id="IPR010987">
    <property type="entry name" value="Glutathione-S-Trfase_C-like"/>
</dbReference>
<dbReference type="CDD" id="cd10291">
    <property type="entry name" value="GST_C_YfcG_like"/>
    <property type="match status" value="1"/>
</dbReference>
<keyword evidence="4" id="KW-0808">Transferase</keyword>
<dbReference type="AlphaFoldDB" id="A0A0J6SMR5"/>
<evidence type="ECO:0000313" key="5">
    <source>
        <dbReference type="Proteomes" id="UP000035955"/>
    </source>
</evidence>
<accession>A0A0J6SMR5</accession>
<dbReference type="Gene3D" id="3.40.30.10">
    <property type="entry name" value="Glutaredoxin"/>
    <property type="match status" value="1"/>
</dbReference>
<dbReference type="RefSeq" id="WP_048445615.1">
    <property type="nucleotide sequence ID" value="NZ_LABY01000126.1"/>
</dbReference>